<sequence>MDMQLLCRLKAKNSYAKVNVGNINHSWKFASELRPAFAEAVESRVKDYIQRPLEATLNLPPVGIVSEKITTKRRTGQMFAGVLFTPAMDNLLTPVSLGIESVTKRDGDSIAQDIHELCKIHNIQGDGPQISGFGFDGQYFHLSVPTKLKQKMKLSDPVNFFWDPAHKLQLADGDMRKQIDWVDNICKDIATVLRKFRFGKMFEAAIHQANALQIDSKSPLWFSETRFAAYAHTVIKNFVENYCIWECLYSYRQTRSRRPTADSDGEDPETVDSVADIMINSVTDKGKALFAAMNTSMKTRFPEEYLDEMEEKSHPAKLYPILTSAKVAENEEDCMASEEVKLLISKHHDDREQIRNLCFNIYRNATMLGDCASDIDIYCTVAFF</sequence>
<evidence type="ECO:0000313" key="2">
    <source>
        <dbReference type="Proteomes" id="UP000230750"/>
    </source>
</evidence>
<keyword evidence="2" id="KW-1185">Reference proteome</keyword>
<gene>
    <name evidence="1" type="ORF">BSL78_09840</name>
</gene>
<evidence type="ECO:0000313" key="1">
    <source>
        <dbReference type="EMBL" id="PIK53266.1"/>
    </source>
</evidence>
<protein>
    <submittedName>
        <fullName evidence="1">Uncharacterized protein</fullName>
    </submittedName>
</protein>
<dbReference type="EMBL" id="MRZV01000294">
    <property type="protein sequence ID" value="PIK53266.1"/>
    <property type="molecule type" value="Genomic_DNA"/>
</dbReference>
<dbReference type="AlphaFoldDB" id="A0A2G8KZ24"/>
<dbReference type="Proteomes" id="UP000230750">
    <property type="component" value="Unassembled WGS sequence"/>
</dbReference>
<organism evidence="1 2">
    <name type="scientific">Stichopus japonicus</name>
    <name type="common">Sea cucumber</name>
    <dbReference type="NCBI Taxonomy" id="307972"/>
    <lineage>
        <taxon>Eukaryota</taxon>
        <taxon>Metazoa</taxon>
        <taxon>Echinodermata</taxon>
        <taxon>Eleutherozoa</taxon>
        <taxon>Echinozoa</taxon>
        <taxon>Holothuroidea</taxon>
        <taxon>Aspidochirotacea</taxon>
        <taxon>Aspidochirotida</taxon>
        <taxon>Stichopodidae</taxon>
        <taxon>Apostichopus</taxon>
    </lineage>
</organism>
<reference evidence="1 2" key="1">
    <citation type="journal article" date="2017" name="PLoS Biol.">
        <title>The sea cucumber genome provides insights into morphological evolution and visceral regeneration.</title>
        <authorList>
            <person name="Zhang X."/>
            <person name="Sun L."/>
            <person name="Yuan J."/>
            <person name="Sun Y."/>
            <person name="Gao Y."/>
            <person name="Zhang L."/>
            <person name="Li S."/>
            <person name="Dai H."/>
            <person name="Hamel J.F."/>
            <person name="Liu C."/>
            <person name="Yu Y."/>
            <person name="Liu S."/>
            <person name="Lin W."/>
            <person name="Guo K."/>
            <person name="Jin S."/>
            <person name="Xu P."/>
            <person name="Storey K.B."/>
            <person name="Huan P."/>
            <person name="Zhang T."/>
            <person name="Zhou Y."/>
            <person name="Zhang J."/>
            <person name="Lin C."/>
            <person name="Li X."/>
            <person name="Xing L."/>
            <person name="Huo D."/>
            <person name="Sun M."/>
            <person name="Wang L."/>
            <person name="Mercier A."/>
            <person name="Li F."/>
            <person name="Yang H."/>
            <person name="Xiang J."/>
        </authorList>
    </citation>
    <scope>NUCLEOTIDE SEQUENCE [LARGE SCALE GENOMIC DNA]</scope>
    <source>
        <strain evidence="1">Shaxun</strain>
        <tissue evidence="1">Muscle</tissue>
    </source>
</reference>
<dbReference type="OrthoDB" id="10072349at2759"/>
<name>A0A2G8KZ24_STIJA</name>
<accession>A0A2G8KZ24</accession>
<proteinExistence type="predicted"/>
<comment type="caution">
    <text evidence="1">The sequence shown here is derived from an EMBL/GenBank/DDBJ whole genome shotgun (WGS) entry which is preliminary data.</text>
</comment>